<evidence type="ECO:0000313" key="1">
    <source>
        <dbReference type="EMBL" id="GFY01906.1"/>
    </source>
</evidence>
<comment type="caution">
    <text evidence="1">The sequence shown here is derived from an EMBL/GenBank/DDBJ whole genome shotgun (WGS) entry which is preliminary data.</text>
</comment>
<name>A0A8X6RXC3_TRICX</name>
<protein>
    <submittedName>
        <fullName evidence="1">PiggyBac transposable element-derived protein 3</fullName>
    </submittedName>
</protein>
<accession>A0A8X6RXC3</accession>
<dbReference type="AlphaFoldDB" id="A0A8X6RXC3"/>
<evidence type="ECO:0000313" key="2">
    <source>
        <dbReference type="Proteomes" id="UP000887159"/>
    </source>
</evidence>
<reference evidence="1" key="1">
    <citation type="submission" date="2020-08" db="EMBL/GenBank/DDBJ databases">
        <title>Multicomponent nature underlies the extraordinary mechanical properties of spider dragline silk.</title>
        <authorList>
            <person name="Kono N."/>
            <person name="Nakamura H."/>
            <person name="Mori M."/>
            <person name="Yoshida Y."/>
            <person name="Ohtoshi R."/>
            <person name="Malay A.D."/>
            <person name="Moran D.A.P."/>
            <person name="Tomita M."/>
            <person name="Numata K."/>
            <person name="Arakawa K."/>
        </authorList>
    </citation>
    <scope>NUCLEOTIDE SEQUENCE</scope>
</reference>
<sequence length="326" mass="37771">MFGLQEGYASDQEEFECQIYLGMPKERSERTLHEEIYEEEKLKSEMKKQEIALNDGELIDTCQLPPEESGCFTDEQDIDKDIFPSVLPADVCGKIEISTNIHDDEISHEGMFDAEEPSTSKGMSNLERKLKSIKEVLNFVREKKEYVLHLANMTGLYAMQKEDFSVDENDIELFFFGNLLFSGYHQVPGEDLYSSTQEDLSVPIVSTVMPRKRENFFHSKLSMNESMVPYYGHHSAKMFIKDPNDHLNPEVVTGLYRYLGHSMKPKIHSVPRPHTHSSKRLRQSDAHYLVPSTQGRCAVCQKNTVKKYLECEIRLHEKCFPNYHRQ</sequence>
<dbReference type="Proteomes" id="UP000887159">
    <property type="component" value="Unassembled WGS sequence"/>
</dbReference>
<organism evidence="1 2">
    <name type="scientific">Trichonephila clavipes</name>
    <name type="common">Golden silk orbweaver</name>
    <name type="synonym">Nephila clavipes</name>
    <dbReference type="NCBI Taxonomy" id="2585209"/>
    <lineage>
        <taxon>Eukaryota</taxon>
        <taxon>Metazoa</taxon>
        <taxon>Ecdysozoa</taxon>
        <taxon>Arthropoda</taxon>
        <taxon>Chelicerata</taxon>
        <taxon>Arachnida</taxon>
        <taxon>Araneae</taxon>
        <taxon>Araneomorphae</taxon>
        <taxon>Entelegynae</taxon>
        <taxon>Araneoidea</taxon>
        <taxon>Nephilidae</taxon>
        <taxon>Trichonephila</taxon>
    </lineage>
</organism>
<keyword evidence="2" id="KW-1185">Reference proteome</keyword>
<dbReference type="EMBL" id="BMAU01021231">
    <property type="protein sequence ID" value="GFY01906.1"/>
    <property type="molecule type" value="Genomic_DNA"/>
</dbReference>
<proteinExistence type="predicted"/>
<gene>
    <name evidence="1" type="primary">PGBD3</name>
    <name evidence="1" type="ORF">TNCV_4796281</name>
</gene>